<name>A0A6A4I637_9AGAR</name>
<dbReference type="EMBL" id="ML769409">
    <property type="protein sequence ID" value="KAE9405370.1"/>
    <property type="molecule type" value="Genomic_DNA"/>
</dbReference>
<dbReference type="Gene3D" id="3.30.40.10">
    <property type="entry name" value="Zinc/RING finger domain, C3HC4 (zinc finger)"/>
    <property type="match status" value="1"/>
</dbReference>
<proteinExistence type="predicted"/>
<evidence type="ECO:0000256" key="3">
    <source>
        <dbReference type="ARBA" id="ARBA00022833"/>
    </source>
</evidence>
<reference evidence="7" key="1">
    <citation type="journal article" date="2019" name="Environ. Microbiol.">
        <title>Fungal ecological strategies reflected in gene transcription - a case study of two litter decomposers.</title>
        <authorList>
            <person name="Barbi F."/>
            <person name="Kohler A."/>
            <person name="Barry K."/>
            <person name="Baskaran P."/>
            <person name="Daum C."/>
            <person name="Fauchery L."/>
            <person name="Ihrmark K."/>
            <person name="Kuo A."/>
            <person name="LaButti K."/>
            <person name="Lipzen A."/>
            <person name="Morin E."/>
            <person name="Grigoriev I.V."/>
            <person name="Henrissat B."/>
            <person name="Lindahl B."/>
            <person name="Martin F."/>
        </authorList>
    </citation>
    <scope>NUCLEOTIDE SEQUENCE</scope>
    <source>
        <strain evidence="7">JB14</strain>
    </source>
</reference>
<evidence type="ECO:0000313" key="7">
    <source>
        <dbReference type="EMBL" id="KAE9405370.1"/>
    </source>
</evidence>
<dbReference type="GO" id="GO:0008270">
    <property type="term" value="F:zinc ion binding"/>
    <property type="evidence" value="ECO:0007669"/>
    <property type="project" value="UniProtKB-KW"/>
</dbReference>
<dbReference type="PROSITE" id="PS00518">
    <property type="entry name" value="ZF_RING_1"/>
    <property type="match status" value="1"/>
</dbReference>
<gene>
    <name evidence="7" type="ORF">BT96DRAFT_876658</name>
</gene>
<evidence type="ECO:0000256" key="4">
    <source>
        <dbReference type="PROSITE-ProRule" id="PRU00175"/>
    </source>
</evidence>
<organism evidence="7 8">
    <name type="scientific">Gymnopus androsaceus JB14</name>
    <dbReference type="NCBI Taxonomy" id="1447944"/>
    <lineage>
        <taxon>Eukaryota</taxon>
        <taxon>Fungi</taxon>
        <taxon>Dikarya</taxon>
        <taxon>Basidiomycota</taxon>
        <taxon>Agaricomycotina</taxon>
        <taxon>Agaricomycetes</taxon>
        <taxon>Agaricomycetidae</taxon>
        <taxon>Agaricales</taxon>
        <taxon>Marasmiineae</taxon>
        <taxon>Omphalotaceae</taxon>
        <taxon>Gymnopus</taxon>
    </lineage>
</organism>
<dbReference type="InterPro" id="IPR001841">
    <property type="entry name" value="Znf_RING"/>
</dbReference>
<keyword evidence="2 4" id="KW-0863">Zinc-finger</keyword>
<evidence type="ECO:0000256" key="1">
    <source>
        <dbReference type="ARBA" id="ARBA00022723"/>
    </source>
</evidence>
<dbReference type="InterPro" id="IPR017907">
    <property type="entry name" value="Znf_RING_CS"/>
</dbReference>
<feature type="domain" description="RING-type" evidence="6">
    <location>
        <begin position="4"/>
        <end position="48"/>
    </location>
</feature>
<keyword evidence="3" id="KW-0862">Zinc</keyword>
<keyword evidence="8" id="KW-1185">Reference proteome</keyword>
<dbReference type="PROSITE" id="PS50089">
    <property type="entry name" value="ZF_RING_2"/>
    <property type="match status" value="1"/>
</dbReference>
<dbReference type="SMART" id="SM00184">
    <property type="entry name" value="RING"/>
    <property type="match status" value="1"/>
</dbReference>
<dbReference type="AlphaFoldDB" id="A0A6A4I637"/>
<accession>A0A6A4I637</accession>
<evidence type="ECO:0000256" key="5">
    <source>
        <dbReference type="SAM" id="MobiDB-lite"/>
    </source>
</evidence>
<dbReference type="SUPFAM" id="SSF57850">
    <property type="entry name" value="RING/U-box"/>
    <property type="match status" value="1"/>
</dbReference>
<sequence>MSQCIICLSNIKDPVCIPCGHLFCSQCLSDYISSSSQDGYNSQCPTCRSSFPIVSPELTCLPKHFHRYITPSMRRVYLDSNATQALQQKLTASQTQVKKLHLENSRLMDSCERYMHTSRVHAEGETKAALEVERLTAALREQKLATRKAQEEASEWKGKHSAVKKQLDEGSRQSPRKRTTLVREVSSSDFDEILAPTPRRRVMRDLPRPKKKMKLPEPQPKVELPQRRSVPIFTSDSGSE</sequence>
<protein>
    <recommendedName>
        <fullName evidence="6">RING-type domain-containing protein</fullName>
    </recommendedName>
</protein>
<dbReference type="OrthoDB" id="6270329at2759"/>
<evidence type="ECO:0000256" key="2">
    <source>
        <dbReference type="ARBA" id="ARBA00022771"/>
    </source>
</evidence>
<dbReference type="Proteomes" id="UP000799118">
    <property type="component" value="Unassembled WGS sequence"/>
</dbReference>
<evidence type="ECO:0000313" key="8">
    <source>
        <dbReference type="Proteomes" id="UP000799118"/>
    </source>
</evidence>
<dbReference type="InterPro" id="IPR013083">
    <property type="entry name" value="Znf_RING/FYVE/PHD"/>
</dbReference>
<dbReference type="Pfam" id="PF13920">
    <property type="entry name" value="zf-C3HC4_3"/>
    <property type="match status" value="1"/>
</dbReference>
<keyword evidence="1" id="KW-0479">Metal-binding</keyword>
<evidence type="ECO:0000259" key="6">
    <source>
        <dbReference type="PROSITE" id="PS50089"/>
    </source>
</evidence>
<feature type="region of interest" description="Disordered" evidence="5">
    <location>
        <begin position="150"/>
        <end position="240"/>
    </location>
</feature>